<feature type="domain" description="CCAAT-binding factor" evidence="3">
    <location>
        <begin position="318"/>
        <end position="475"/>
    </location>
</feature>
<dbReference type="PANTHER" id="PTHR12455">
    <property type="entry name" value="NUCLEOLAR COMPLEX PROTEIN 4"/>
    <property type="match status" value="1"/>
</dbReference>
<dbReference type="PANTHER" id="PTHR12455:SF0">
    <property type="entry name" value="NUCLEOLAR COMPLEX PROTEIN 4 HOMOLOG"/>
    <property type="match status" value="1"/>
</dbReference>
<evidence type="ECO:0000313" key="5">
    <source>
        <dbReference type="Proteomes" id="UP001174934"/>
    </source>
</evidence>
<sequence>MPSAPGDTGAKSSTKRKVLDNGDQSKKRRKSGGMGESEKAAQIETLESEILESRKHYNNIATLIEIAQTQAEDEAYAIAAAESLCRVFIRLMASGNLVKRKELSEKDITVVRWLRERLGDYGTALLSMLESKKLAHKAILLAMVVLKAEAQHLDGRDEPKFPRSFFAAIVSALLQSPIESLREEFSEKFISEYDDIRFFTFQAIKDFLTEQDQSIDDGMRNRVFSLLLRIEDVPGSNEELEGFYIDPPSKKKHPLYSLSQHKKQAQEAWLALMHLGLSRDQRKKVLEVMATSIAPWFTKPELLMDFLTDSYNSGGSISLLALSGVFYLIQERNLDYPQFYEKLYSLLDADMLHSKHRSRLFRLLDTFLGSSHLPAVLVASFMKRLSRLALNAPPSAIVVIVPWFYNLFKKHPLCTFMMHRVPRTKEAKDLIESEGVMDPFLPDERDPMETHAIDSCLWEIVQLQSHYHPNVATIAKIISEQFTKQSYSMEDFLDHSYASLIEAEMTKNIRKAPVVEFVIPKRIFTKAEPGPEEKDSLLVSLWDFGSL</sequence>
<comment type="caution">
    <text evidence="4">The sequence shown here is derived from an EMBL/GenBank/DDBJ whole genome shotgun (WGS) entry which is preliminary data.</text>
</comment>
<comment type="similarity">
    <text evidence="1">Belongs to the CBF/MAK21 family.</text>
</comment>
<name>A0AA39WAY4_9PEZI</name>
<protein>
    <submittedName>
        <fullName evidence="4">CBF/Mak21 family-domain-containing protein</fullName>
    </submittedName>
</protein>
<dbReference type="AlphaFoldDB" id="A0AA39WAY4"/>
<dbReference type="Pfam" id="PF03914">
    <property type="entry name" value="CBF"/>
    <property type="match status" value="1"/>
</dbReference>
<dbReference type="Proteomes" id="UP001174934">
    <property type="component" value="Unassembled WGS sequence"/>
</dbReference>
<accession>A0AA39WAY4</accession>
<dbReference type="InterPro" id="IPR005612">
    <property type="entry name" value="CCAAT-binding_factor"/>
</dbReference>
<dbReference type="GO" id="GO:0032040">
    <property type="term" value="C:small-subunit processome"/>
    <property type="evidence" value="ECO:0007669"/>
    <property type="project" value="TreeGrafter"/>
</dbReference>
<proteinExistence type="inferred from homology"/>
<organism evidence="4 5">
    <name type="scientific">Bombardia bombarda</name>
    <dbReference type="NCBI Taxonomy" id="252184"/>
    <lineage>
        <taxon>Eukaryota</taxon>
        <taxon>Fungi</taxon>
        <taxon>Dikarya</taxon>
        <taxon>Ascomycota</taxon>
        <taxon>Pezizomycotina</taxon>
        <taxon>Sordariomycetes</taxon>
        <taxon>Sordariomycetidae</taxon>
        <taxon>Sordariales</taxon>
        <taxon>Lasiosphaeriaceae</taxon>
        <taxon>Bombardia</taxon>
    </lineage>
</organism>
<gene>
    <name evidence="4" type="ORF">B0T17DRAFT_511264</name>
</gene>
<reference evidence="4" key="1">
    <citation type="submission" date="2023-06" db="EMBL/GenBank/DDBJ databases">
        <title>Genome-scale phylogeny and comparative genomics of the fungal order Sordariales.</title>
        <authorList>
            <consortium name="Lawrence Berkeley National Laboratory"/>
            <person name="Hensen N."/>
            <person name="Bonometti L."/>
            <person name="Westerberg I."/>
            <person name="Brannstrom I.O."/>
            <person name="Guillou S."/>
            <person name="Cros-Aarteil S."/>
            <person name="Calhoun S."/>
            <person name="Haridas S."/>
            <person name="Kuo A."/>
            <person name="Mondo S."/>
            <person name="Pangilinan J."/>
            <person name="Riley R."/>
            <person name="LaButti K."/>
            <person name="Andreopoulos B."/>
            <person name="Lipzen A."/>
            <person name="Chen C."/>
            <person name="Yanf M."/>
            <person name="Daum C."/>
            <person name="Ng V."/>
            <person name="Clum A."/>
            <person name="Steindorff A."/>
            <person name="Ohm R."/>
            <person name="Martin F."/>
            <person name="Silar P."/>
            <person name="Natvig D."/>
            <person name="Lalanne C."/>
            <person name="Gautier V."/>
            <person name="Ament-velasquez S.L."/>
            <person name="Kruys A."/>
            <person name="Hutchinson M.I."/>
            <person name="Powell A.J."/>
            <person name="Barry K."/>
            <person name="Miller A.N."/>
            <person name="Grigoriev I.V."/>
            <person name="Debuchy R."/>
            <person name="Gladieux P."/>
            <person name="Thoren M.H."/>
            <person name="Johannesson H."/>
        </authorList>
    </citation>
    <scope>NUCLEOTIDE SEQUENCE</scope>
    <source>
        <strain evidence="4">SMH3391-2</strain>
    </source>
</reference>
<feature type="region of interest" description="Disordered" evidence="2">
    <location>
        <begin position="1"/>
        <end position="41"/>
    </location>
</feature>
<dbReference type="InterPro" id="IPR027193">
    <property type="entry name" value="Noc4"/>
</dbReference>
<evidence type="ECO:0000256" key="2">
    <source>
        <dbReference type="SAM" id="MobiDB-lite"/>
    </source>
</evidence>
<evidence type="ECO:0000256" key="1">
    <source>
        <dbReference type="ARBA" id="ARBA00007797"/>
    </source>
</evidence>
<dbReference type="GO" id="GO:0030692">
    <property type="term" value="C:Noc4p-Nop14p complex"/>
    <property type="evidence" value="ECO:0007669"/>
    <property type="project" value="TreeGrafter"/>
</dbReference>
<dbReference type="GO" id="GO:0042254">
    <property type="term" value="P:ribosome biogenesis"/>
    <property type="evidence" value="ECO:0007669"/>
    <property type="project" value="InterPro"/>
</dbReference>
<evidence type="ECO:0000313" key="4">
    <source>
        <dbReference type="EMBL" id="KAK0612897.1"/>
    </source>
</evidence>
<dbReference type="EMBL" id="JAULSR010000008">
    <property type="protein sequence ID" value="KAK0612897.1"/>
    <property type="molecule type" value="Genomic_DNA"/>
</dbReference>
<keyword evidence="5" id="KW-1185">Reference proteome</keyword>
<evidence type="ECO:0000259" key="3">
    <source>
        <dbReference type="Pfam" id="PF03914"/>
    </source>
</evidence>